<name>A0A5Q2F3Z0_9CAUD</name>
<protein>
    <submittedName>
        <fullName evidence="1">Uncharacterized protein</fullName>
    </submittedName>
</protein>
<evidence type="ECO:0000313" key="1">
    <source>
        <dbReference type="EMBL" id="QGF20207.1"/>
    </source>
</evidence>
<dbReference type="GeneID" id="77924196"/>
<organism evidence="1 2">
    <name type="scientific">Gordonia phage Sixama</name>
    <dbReference type="NCBI Taxonomy" id="2653271"/>
    <lineage>
        <taxon>Viruses</taxon>
        <taxon>Duplodnaviria</taxon>
        <taxon>Heunggongvirae</taxon>
        <taxon>Uroviricota</taxon>
        <taxon>Caudoviricetes</taxon>
        <taxon>Sixamavirus</taxon>
        <taxon>Sixamavirus sixama</taxon>
    </lineage>
</organism>
<dbReference type="Proteomes" id="UP000400849">
    <property type="component" value="Segment"/>
</dbReference>
<proteinExistence type="predicted"/>
<keyword evidence="2" id="KW-1185">Reference proteome</keyword>
<reference evidence="1 2" key="1">
    <citation type="submission" date="2019-09" db="EMBL/GenBank/DDBJ databases">
        <authorList>
            <person name="Christie C.A."/>
            <person name="Diallo A.S."/>
            <person name="Dixon Z."/>
            <person name="McIntosh P.M."/>
            <person name="Murthy K.H."/>
            <person name="Rosen M.G."/>
            <person name="Simpson L.M."/>
            <person name="Koustas K."/>
            <person name="Fogarty M.P."/>
            <person name="Molloy S.D."/>
            <person name="Garlena R.A."/>
            <person name="Russell D.A."/>
            <person name="Pope W.H."/>
            <person name="Jacobs-Sera D."/>
            <person name="Hatfull G.F."/>
        </authorList>
    </citation>
    <scope>NUCLEOTIDE SEQUENCE [LARGE SCALE GENOMIC DNA]</scope>
</reference>
<evidence type="ECO:0000313" key="2">
    <source>
        <dbReference type="Proteomes" id="UP000400849"/>
    </source>
</evidence>
<dbReference type="EMBL" id="MN484601">
    <property type="protein sequence ID" value="QGF20207.1"/>
    <property type="molecule type" value="Genomic_DNA"/>
</dbReference>
<dbReference type="RefSeq" id="YP_010648737.1">
    <property type="nucleotide sequence ID" value="NC_070762.1"/>
</dbReference>
<gene>
    <name evidence="1" type="primary">28</name>
    <name evidence="1" type="ORF">SEA_SIXAMA_28</name>
</gene>
<sequence length="79" mass="8713">MKTSVTYYLKNGTFYSAVTGVDGKINVFELDLTSKSWSTIRPETQMLVLAKGIKVSAVMVQRALDAAIQAKPVHVFNFS</sequence>
<dbReference type="KEGG" id="vg:77924196"/>
<accession>A0A5Q2F3Z0</accession>